<dbReference type="Proteomes" id="UP000593567">
    <property type="component" value="Unassembled WGS sequence"/>
</dbReference>
<comment type="subcellular location">
    <subcellularLocation>
        <location evidence="1">Peroxisome</location>
    </subcellularLocation>
</comment>
<evidence type="ECO:0000256" key="1">
    <source>
        <dbReference type="ARBA" id="ARBA00004275"/>
    </source>
</evidence>
<evidence type="ECO:0000256" key="2">
    <source>
        <dbReference type="ARBA" id="ARBA00023140"/>
    </source>
</evidence>
<dbReference type="EMBL" id="VXIV02001493">
    <property type="protein sequence ID" value="KAF6032639.1"/>
    <property type="molecule type" value="Genomic_DNA"/>
</dbReference>
<evidence type="ECO:0000313" key="4">
    <source>
        <dbReference type="EMBL" id="KAF6032639.1"/>
    </source>
</evidence>
<comment type="caution">
    <text evidence="4">The sequence shown here is derived from an EMBL/GenBank/DDBJ whole genome shotgun (WGS) entry which is preliminary data.</text>
</comment>
<evidence type="ECO:0000256" key="3">
    <source>
        <dbReference type="ARBA" id="ARBA00023235"/>
    </source>
</evidence>
<dbReference type="Gene3D" id="1.10.12.10">
    <property type="entry name" value="Lyase 2-enoyl-coa Hydratase, Chain A, domain 2"/>
    <property type="match status" value="1"/>
</dbReference>
<accession>A0A7J7K1Y0</accession>
<dbReference type="OrthoDB" id="409763at2759"/>
<dbReference type="InterPro" id="IPR051053">
    <property type="entry name" value="ECH/Chromodomain_protein"/>
</dbReference>
<dbReference type="GO" id="GO:0004165">
    <property type="term" value="F:delta(3)-delta(2)-enoyl-CoA isomerase activity"/>
    <property type="evidence" value="ECO:0007669"/>
    <property type="project" value="UniProtKB-ARBA"/>
</dbReference>
<dbReference type="PANTHER" id="PTHR43684">
    <property type="match status" value="1"/>
</dbReference>
<protein>
    <submittedName>
        <fullName evidence="4">ECI2</fullName>
    </submittedName>
</protein>
<evidence type="ECO:0000313" key="5">
    <source>
        <dbReference type="Proteomes" id="UP000593567"/>
    </source>
</evidence>
<organism evidence="4 5">
    <name type="scientific">Bugula neritina</name>
    <name type="common">Brown bryozoan</name>
    <name type="synonym">Sertularia neritina</name>
    <dbReference type="NCBI Taxonomy" id="10212"/>
    <lineage>
        <taxon>Eukaryota</taxon>
        <taxon>Metazoa</taxon>
        <taxon>Spiralia</taxon>
        <taxon>Lophotrochozoa</taxon>
        <taxon>Bryozoa</taxon>
        <taxon>Gymnolaemata</taxon>
        <taxon>Cheilostomatida</taxon>
        <taxon>Flustrina</taxon>
        <taxon>Buguloidea</taxon>
        <taxon>Bugulidae</taxon>
        <taxon>Bugula</taxon>
    </lineage>
</organism>
<dbReference type="InterPro" id="IPR029045">
    <property type="entry name" value="ClpP/crotonase-like_dom_sf"/>
</dbReference>
<sequence>MYDELYLALELADGDPQTKLIVFTGNGRYFTSGNDQNNITDPESMDRRNAFRKLVDILIEIKKPLIALVNGPAVGMGVTMLVHFDLVFASDTATFSTPFTNLGLCAEGTSSYMFPRIMGYSKAAEMLMFNRKFSAQELLGCGFVSRVFPHSLFEAQSKALIKEYAQLGSRALVEGKALIRYKEFRETLHRVNERESRVLDDLYTSPEAMEAS</sequence>
<reference evidence="4" key="1">
    <citation type="submission" date="2020-06" db="EMBL/GenBank/DDBJ databases">
        <title>Draft genome of Bugula neritina, a colonial animal packing powerful symbionts and potential medicines.</title>
        <authorList>
            <person name="Rayko M."/>
        </authorList>
    </citation>
    <scope>NUCLEOTIDE SEQUENCE [LARGE SCALE GENOMIC DNA]</scope>
    <source>
        <strain evidence="4">Kwan_BN1</strain>
    </source>
</reference>
<keyword evidence="2" id="KW-0576">Peroxisome</keyword>
<dbReference type="InterPro" id="IPR001753">
    <property type="entry name" value="Enoyl-CoA_hydra/iso"/>
</dbReference>
<gene>
    <name evidence="4" type="ORF">EB796_009056</name>
</gene>
<keyword evidence="5" id="KW-1185">Reference proteome</keyword>
<dbReference type="GO" id="GO:0005777">
    <property type="term" value="C:peroxisome"/>
    <property type="evidence" value="ECO:0007669"/>
    <property type="project" value="UniProtKB-SubCell"/>
</dbReference>
<proteinExistence type="predicted"/>
<dbReference type="AlphaFoldDB" id="A0A7J7K1Y0"/>
<dbReference type="SUPFAM" id="SSF52096">
    <property type="entry name" value="ClpP/crotonase"/>
    <property type="match status" value="1"/>
</dbReference>
<dbReference type="InterPro" id="IPR014748">
    <property type="entry name" value="Enoyl-CoA_hydra_C"/>
</dbReference>
<dbReference type="Pfam" id="PF00378">
    <property type="entry name" value="ECH_1"/>
    <property type="match status" value="1"/>
</dbReference>
<dbReference type="PANTHER" id="PTHR43684:SF1">
    <property type="entry name" value="ENOYL-COA DELTA ISOMERASE 2"/>
    <property type="match status" value="1"/>
</dbReference>
<keyword evidence="3" id="KW-0413">Isomerase</keyword>
<dbReference type="Gene3D" id="3.90.226.10">
    <property type="entry name" value="2-enoyl-CoA Hydratase, Chain A, domain 1"/>
    <property type="match status" value="1"/>
</dbReference>
<dbReference type="CDD" id="cd06558">
    <property type="entry name" value="crotonase-like"/>
    <property type="match status" value="1"/>
</dbReference>
<name>A0A7J7K1Y0_BUGNE</name>